<dbReference type="FunFam" id="3.40.50.880:FF:000003">
    <property type="entry name" value="Anthranilate synthase component II"/>
    <property type="match status" value="1"/>
</dbReference>
<dbReference type="RefSeq" id="WP_069483041.1">
    <property type="nucleotide sequence ID" value="NZ_JACUVP010000001.1"/>
</dbReference>
<dbReference type="Gene3D" id="3.40.50.880">
    <property type="match status" value="1"/>
</dbReference>
<proteinExistence type="predicted"/>
<dbReference type="Proteomes" id="UP000094784">
    <property type="component" value="Unassembled WGS sequence"/>
</dbReference>
<dbReference type="GO" id="GO:0005829">
    <property type="term" value="C:cytosol"/>
    <property type="evidence" value="ECO:0007669"/>
    <property type="project" value="TreeGrafter"/>
</dbReference>
<dbReference type="InterPro" id="IPR017926">
    <property type="entry name" value="GATASE"/>
</dbReference>
<gene>
    <name evidence="3" type="ORF">BG258_21255</name>
</gene>
<dbReference type="PROSITE" id="PS51273">
    <property type="entry name" value="GATASE_TYPE_1"/>
    <property type="match status" value="1"/>
</dbReference>
<dbReference type="GO" id="GO:0000162">
    <property type="term" value="P:L-tryptophan biosynthetic process"/>
    <property type="evidence" value="ECO:0007669"/>
    <property type="project" value="TreeGrafter"/>
</dbReference>
<protein>
    <submittedName>
        <fullName evidence="3">Anthranilate/aminodeoxychorismate synthase component II</fullName>
    </submittedName>
</protein>
<dbReference type="NCBIfam" id="NF005799">
    <property type="entry name" value="PRK07649.1"/>
    <property type="match status" value="1"/>
</dbReference>
<dbReference type="InterPro" id="IPR029062">
    <property type="entry name" value="Class_I_gatase-like"/>
</dbReference>
<dbReference type="InterPro" id="IPR050472">
    <property type="entry name" value="Anth_synth/Amidotransfase"/>
</dbReference>
<dbReference type="EMBL" id="MECQ01000004">
    <property type="protein sequence ID" value="ODV53616.1"/>
    <property type="molecule type" value="Genomic_DNA"/>
</dbReference>
<dbReference type="PRINTS" id="PR00096">
    <property type="entry name" value="GATASE"/>
</dbReference>
<dbReference type="OrthoDB" id="9804328at2"/>
<dbReference type="InterPro" id="IPR006221">
    <property type="entry name" value="TrpG/PapA_dom"/>
</dbReference>
<dbReference type="NCBIfam" id="TIGR00566">
    <property type="entry name" value="trpG_papA"/>
    <property type="match status" value="1"/>
</dbReference>
<dbReference type="SUPFAM" id="SSF52317">
    <property type="entry name" value="Class I glutamine amidotransferase-like"/>
    <property type="match status" value="1"/>
</dbReference>
<dbReference type="PANTHER" id="PTHR43418">
    <property type="entry name" value="MULTIFUNCTIONAL TRYPTOPHAN BIOSYNTHESIS PROTEIN-RELATED"/>
    <property type="match status" value="1"/>
</dbReference>
<accession>A0A1E4QZI5</accession>
<evidence type="ECO:0000256" key="1">
    <source>
        <dbReference type="ARBA" id="ARBA00022962"/>
    </source>
</evidence>
<comment type="caution">
    <text evidence="3">The sequence shown here is derived from an EMBL/GenBank/DDBJ whole genome shotgun (WGS) entry which is preliminary data.</text>
</comment>
<evidence type="ECO:0000313" key="3">
    <source>
        <dbReference type="EMBL" id="ODV53616.1"/>
    </source>
</evidence>
<evidence type="ECO:0000259" key="2">
    <source>
        <dbReference type="Pfam" id="PF00117"/>
    </source>
</evidence>
<sequence length="193" mass="21750">MILMIDNYDSFIYNIVQYLGEFGHEVIVKRNDVLTIEDIEQLAPDMIVISPGPCSPNEAGESLNIIRYFAGNIPILGVCLGHQAIAQVFGGQVIRAERLMHGKTSPVLHAEVGLHKAMPNPFQATRYHSLIVEKETLPTCLEVTAWTEEGEIMGLRHKDYPIEGVQYHPESIMTEQGKQLLRQYIEMYVEGVK</sequence>
<dbReference type="Pfam" id="PF00117">
    <property type="entry name" value="GATase"/>
    <property type="match status" value="1"/>
</dbReference>
<reference evidence="3 4" key="1">
    <citation type="submission" date="2016-09" db="EMBL/GenBank/DDBJ databases">
        <title>Draft genome sequence of the soil isolate, Lysinibacillus fusiformis M5, a potential hypoxanthine producer.</title>
        <authorList>
            <person name="Gallegos-Monterrosa R."/>
            <person name="Maroti G."/>
            <person name="Balint B."/>
            <person name="Kovacs A.T."/>
        </authorList>
    </citation>
    <scope>NUCLEOTIDE SEQUENCE [LARGE SCALE GENOMIC DNA]</scope>
    <source>
        <strain evidence="3 4">M5</strain>
    </source>
</reference>
<dbReference type="GO" id="GO:0004049">
    <property type="term" value="F:anthranilate synthase activity"/>
    <property type="evidence" value="ECO:0007669"/>
    <property type="project" value="TreeGrafter"/>
</dbReference>
<dbReference type="PRINTS" id="PR00099">
    <property type="entry name" value="CPSGATASE"/>
</dbReference>
<dbReference type="AlphaFoldDB" id="A0A1E4QZI5"/>
<name>A0A1E4QZI5_9BACI</name>
<dbReference type="PANTHER" id="PTHR43418:SF4">
    <property type="entry name" value="MULTIFUNCTIONAL TRYPTOPHAN BIOSYNTHESIS PROTEIN"/>
    <property type="match status" value="1"/>
</dbReference>
<evidence type="ECO:0000313" key="4">
    <source>
        <dbReference type="Proteomes" id="UP000094784"/>
    </source>
</evidence>
<feature type="domain" description="Glutamine amidotransferase" evidence="2">
    <location>
        <begin position="3"/>
        <end position="184"/>
    </location>
</feature>
<dbReference type="CDD" id="cd01743">
    <property type="entry name" value="GATase1_Anthranilate_Synthase"/>
    <property type="match status" value="1"/>
</dbReference>
<organism evidence="3 4">
    <name type="scientific">Lysinibacillus fusiformis</name>
    <dbReference type="NCBI Taxonomy" id="28031"/>
    <lineage>
        <taxon>Bacteria</taxon>
        <taxon>Bacillati</taxon>
        <taxon>Bacillota</taxon>
        <taxon>Bacilli</taxon>
        <taxon>Bacillales</taxon>
        <taxon>Bacillaceae</taxon>
        <taxon>Lysinibacillus</taxon>
    </lineage>
</organism>
<dbReference type="PRINTS" id="PR00097">
    <property type="entry name" value="ANTSNTHASEII"/>
</dbReference>
<keyword evidence="1" id="KW-0315">Glutamine amidotransferase</keyword>